<dbReference type="GO" id="GO:0042407">
    <property type="term" value="P:cristae formation"/>
    <property type="evidence" value="ECO:0007669"/>
    <property type="project" value="InterPro"/>
</dbReference>
<accession>A0A8H5MD31</accession>
<keyword evidence="1" id="KW-0999">Mitochondrion inner membrane</keyword>
<dbReference type="EMBL" id="JAACJN010000017">
    <property type="protein sequence ID" value="KAF5390005.1"/>
    <property type="molecule type" value="Genomic_DNA"/>
</dbReference>
<sequence length="264" mass="29132">MNFARQRLLGAASLSSTSLVAASSISEQKEKLPIYPQPDTEIVLQEVPSELERQIGAFRRQATSTYRDAHAQVQGVVSKWIGVEHAVEHRVKSIISPEESLTPGILYVGVATLSGSIITRNRSLPLRMIFPPLLLALSANHFLPKTTHNLSEYLSTLEDHYFPTLAQKHAVANAHTAMTWERIKDATRSGRDSMYGGVVKGVDKVQEMTGLKLNETLNLAEEKKAEAQAKVVEAARAVEKKVETVKVGAETKVEKKIEEVKRLA</sequence>
<comment type="function">
    <text evidence="1">Component of the MICOS complex, a large protein complex of the mitochondrial inner membrane that plays crucial roles in the maintenance of crista junctions, inner membrane architecture, and formation of contact sites to the outer membrane.</text>
</comment>
<dbReference type="AlphaFoldDB" id="A0A8H5MD31"/>
<dbReference type="InterPro" id="IPR019166">
    <property type="entry name" value="MIC26/MIC27"/>
</dbReference>
<keyword evidence="3" id="KW-0732">Signal</keyword>
<dbReference type="PANTHER" id="PTHR28268">
    <property type="entry name" value="MICOS SUBUNIT MIC26"/>
    <property type="match status" value="1"/>
</dbReference>
<gene>
    <name evidence="4" type="ORF">D9757_003854</name>
</gene>
<evidence type="ECO:0000256" key="1">
    <source>
        <dbReference type="RuleBase" id="RU363021"/>
    </source>
</evidence>
<protein>
    <recommendedName>
        <fullName evidence="1">MICOS complex subunit</fullName>
    </recommendedName>
</protein>
<dbReference type="PANTHER" id="PTHR28268:SF1">
    <property type="entry name" value="MICOS SUBUNIT MIC26"/>
    <property type="match status" value="1"/>
</dbReference>
<evidence type="ECO:0000256" key="3">
    <source>
        <dbReference type="SAM" id="SignalP"/>
    </source>
</evidence>
<keyword evidence="1" id="KW-0496">Mitochondrion</keyword>
<comment type="subunit">
    <text evidence="1">Component of the mitochondrial contact site and cristae organizing system (MICOS) complex.</text>
</comment>
<comment type="subcellular location">
    <subcellularLocation>
        <location evidence="1">Mitochondrion inner membrane</location>
    </subcellularLocation>
</comment>
<dbReference type="InterPro" id="IPR033181">
    <property type="entry name" value="Mic26_fungi"/>
</dbReference>
<feature type="coiled-coil region" evidence="2">
    <location>
        <begin position="210"/>
        <end position="237"/>
    </location>
</feature>
<feature type="chain" id="PRO_5034777225" description="MICOS complex subunit" evidence="3">
    <location>
        <begin position="23"/>
        <end position="264"/>
    </location>
</feature>
<evidence type="ECO:0000313" key="5">
    <source>
        <dbReference type="Proteomes" id="UP000518752"/>
    </source>
</evidence>
<name>A0A8H5MD31_9AGAR</name>
<reference evidence="4 5" key="1">
    <citation type="journal article" date="2020" name="ISME J.">
        <title>Uncovering the hidden diversity of litter-decomposition mechanisms in mushroom-forming fungi.</title>
        <authorList>
            <person name="Floudas D."/>
            <person name="Bentzer J."/>
            <person name="Ahren D."/>
            <person name="Johansson T."/>
            <person name="Persson P."/>
            <person name="Tunlid A."/>
        </authorList>
    </citation>
    <scope>NUCLEOTIDE SEQUENCE [LARGE SCALE GENOMIC DNA]</scope>
    <source>
        <strain evidence="4 5">CBS 406.79</strain>
    </source>
</reference>
<dbReference type="GO" id="GO:0044284">
    <property type="term" value="C:mitochondrial crista junction"/>
    <property type="evidence" value="ECO:0007669"/>
    <property type="project" value="TreeGrafter"/>
</dbReference>
<comment type="caution">
    <text evidence="4">The sequence shown here is derived from an EMBL/GenBank/DDBJ whole genome shotgun (WGS) entry which is preliminary data.</text>
</comment>
<evidence type="ECO:0000313" key="4">
    <source>
        <dbReference type="EMBL" id="KAF5390005.1"/>
    </source>
</evidence>
<dbReference type="GO" id="GO:0061617">
    <property type="term" value="C:MICOS complex"/>
    <property type="evidence" value="ECO:0007669"/>
    <property type="project" value="UniProtKB-UniRule"/>
</dbReference>
<keyword evidence="5" id="KW-1185">Reference proteome</keyword>
<organism evidence="4 5">
    <name type="scientific">Collybiopsis confluens</name>
    <dbReference type="NCBI Taxonomy" id="2823264"/>
    <lineage>
        <taxon>Eukaryota</taxon>
        <taxon>Fungi</taxon>
        <taxon>Dikarya</taxon>
        <taxon>Basidiomycota</taxon>
        <taxon>Agaricomycotina</taxon>
        <taxon>Agaricomycetes</taxon>
        <taxon>Agaricomycetidae</taxon>
        <taxon>Agaricales</taxon>
        <taxon>Marasmiineae</taxon>
        <taxon>Omphalotaceae</taxon>
        <taxon>Collybiopsis</taxon>
    </lineage>
</organism>
<evidence type="ECO:0000256" key="2">
    <source>
        <dbReference type="SAM" id="Coils"/>
    </source>
</evidence>
<dbReference type="Pfam" id="PF09769">
    <property type="entry name" value="ApoO"/>
    <property type="match status" value="1"/>
</dbReference>
<proteinExistence type="predicted"/>
<keyword evidence="2" id="KW-0175">Coiled coil</keyword>
<dbReference type="Proteomes" id="UP000518752">
    <property type="component" value="Unassembled WGS sequence"/>
</dbReference>
<dbReference type="OrthoDB" id="2399148at2759"/>
<keyword evidence="1" id="KW-0472">Membrane</keyword>
<feature type="signal peptide" evidence="3">
    <location>
        <begin position="1"/>
        <end position="22"/>
    </location>
</feature>